<protein>
    <submittedName>
        <fullName evidence="2">Unannotated protein</fullName>
    </submittedName>
</protein>
<dbReference type="EMBL" id="CAFBLI010000038">
    <property type="protein sequence ID" value="CAB4865446.1"/>
    <property type="molecule type" value="Genomic_DNA"/>
</dbReference>
<reference evidence="2" key="1">
    <citation type="submission" date="2020-05" db="EMBL/GenBank/DDBJ databases">
        <authorList>
            <person name="Chiriac C."/>
            <person name="Salcher M."/>
            <person name="Ghai R."/>
            <person name="Kavagutti S V."/>
        </authorList>
    </citation>
    <scope>NUCLEOTIDE SEQUENCE</scope>
</reference>
<dbReference type="AlphaFoldDB" id="A0A6J7D4V0"/>
<evidence type="ECO:0000256" key="1">
    <source>
        <dbReference type="SAM" id="Phobius"/>
    </source>
</evidence>
<keyword evidence="1" id="KW-1133">Transmembrane helix</keyword>
<name>A0A6J7D4V0_9ZZZZ</name>
<keyword evidence="1" id="KW-0812">Transmembrane</keyword>
<evidence type="ECO:0000313" key="2">
    <source>
        <dbReference type="EMBL" id="CAB4865446.1"/>
    </source>
</evidence>
<proteinExistence type="predicted"/>
<accession>A0A6J7D4V0</accession>
<feature type="transmembrane region" description="Helical" evidence="1">
    <location>
        <begin position="12"/>
        <end position="31"/>
    </location>
</feature>
<keyword evidence="1" id="KW-0472">Membrane</keyword>
<organism evidence="2">
    <name type="scientific">freshwater metagenome</name>
    <dbReference type="NCBI Taxonomy" id="449393"/>
    <lineage>
        <taxon>unclassified sequences</taxon>
        <taxon>metagenomes</taxon>
        <taxon>ecological metagenomes</taxon>
    </lineage>
</organism>
<gene>
    <name evidence="2" type="ORF">UFOPK3306_00655</name>
</gene>
<sequence>MKFCLTKREEGSVTPLILGFVIIIASIIATLSDITYLGNAHLVLKSEGQRVLAEALRNVSSVDYYQGNSEVGRSVPIDCKNTYFNILREVQEAKFYLSHMPLMVRGYACKNSWVQFEISAKVSLPFLPRFLADVNPTVSSLISGGSRYFSD</sequence>